<proteinExistence type="predicted"/>
<dbReference type="Proteomes" id="UP000887579">
    <property type="component" value="Unplaced"/>
</dbReference>
<dbReference type="WBParaSite" id="ES5_v2.g21834.t1">
    <property type="protein sequence ID" value="ES5_v2.g21834.t1"/>
    <property type="gene ID" value="ES5_v2.g21834"/>
</dbReference>
<evidence type="ECO:0000313" key="2">
    <source>
        <dbReference type="WBParaSite" id="ES5_v2.g21834.t1"/>
    </source>
</evidence>
<protein>
    <submittedName>
        <fullName evidence="2">Uncharacterized protein</fullName>
    </submittedName>
</protein>
<accession>A0AC34FWU4</accession>
<sequence>MHQNILADNAPAMVNGYRPLNRTKWLNYGGLDESTSYSVQRSLPPTTVSIAGFSDDDHNLSTANTEFLNGYEEISESSTFDAGAPFLESSYSEEILNRSFAQFPAEDNSTVKDDDDNQTIKDDDDASTIKAVNSLTAMNDEISLENNEQVSAQPDTYGFLKEFGWKDNLHTLFDKSKVLCNQETWKEIECVPIEFDNVPQEEYVDEEIYPEQIQPQIVRSVLITKDPRVTTSVIVQDDTVTKIYDYMPTKERHQMKPIFYASRTF</sequence>
<evidence type="ECO:0000313" key="1">
    <source>
        <dbReference type="Proteomes" id="UP000887579"/>
    </source>
</evidence>
<organism evidence="1 2">
    <name type="scientific">Panagrolaimus sp. ES5</name>
    <dbReference type="NCBI Taxonomy" id="591445"/>
    <lineage>
        <taxon>Eukaryota</taxon>
        <taxon>Metazoa</taxon>
        <taxon>Ecdysozoa</taxon>
        <taxon>Nematoda</taxon>
        <taxon>Chromadorea</taxon>
        <taxon>Rhabditida</taxon>
        <taxon>Tylenchina</taxon>
        <taxon>Panagrolaimomorpha</taxon>
        <taxon>Panagrolaimoidea</taxon>
        <taxon>Panagrolaimidae</taxon>
        <taxon>Panagrolaimus</taxon>
    </lineage>
</organism>
<reference evidence="2" key="1">
    <citation type="submission" date="2022-11" db="UniProtKB">
        <authorList>
            <consortium name="WormBaseParasite"/>
        </authorList>
    </citation>
    <scope>IDENTIFICATION</scope>
</reference>
<name>A0AC34FWU4_9BILA</name>